<dbReference type="InterPro" id="IPR027417">
    <property type="entry name" value="P-loop_NTPase"/>
</dbReference>
<protein>
    <submittedName>
        <fullName evidence="5">GTPase IMAP family member 4</fullName>
    </submittedName>
</protein>
<feature type="domain" description="AIG1-type G" evidence="4">
    <location>
        <begin position="21"/>
        <end position="237"/>
    </location>
</feature>
<reference evidence="5" key="2">
    <citation type="submission" date="2023-04" db="EMBL/GenBank/DDBJ databases">
        <authorList>
            <person name="Bu L."/>
            <person name="Lu L."/>
            <person name="Laidemitt M.R."/>
            <person name="Zhang S.M."/>
            <person name="Mutuku M."/>
            <person name="Mkoji G."/>
            <person name="Steinauer M."/>
            <person name="Loker E.S."/>
        </authorList>
    </citation>
    <scope>NUCLEOTIDE SEQUENCE</scope>
    <source>
        <strain evidence="5">KasaAsao</strain>
        <tissue evidence="5">Whole Snail</tissue>
    </source>
</reference>
<dbReference type="PROSITE" id="PS51720">
    <property type="entry name" value="G_AIG1"/>
    <property type="match status" value="1"/>
</dbReference>
<evidence type="ECO:0000259" key="4">
    <source>
        <dbReference type="PROSITE" id="PS51720"/>
    </source>
</evidence>
<dbReference type="PANTHER" id="PTHR10903:SF184">
    <property type="entry name" value="GTP-BINDING PROTEIN A"/>
    <property type="match status" value="1"/>
</dbReference>
<evidence type="ECO:0000256" key="3">
    <source>
        <dbReference type="ARBA" id="ARBA00023134"/>
    </source>
</evidence>
<evidence type="ECO:0000313" key="6">
    <source>
        <dbReference type="Proteomes" id="UP001233172"/>
    </source>
</evidence>
<organism evidence="5 6">
    <name type="scientific">Biomphalaria pfeifferi</name>
    <name type="common">Bloodfluke planorb</name>
    <name type="synonym">Freshwater snail</name>
    <dbReference type="NCBI Taxonomy" id="112525"/>
    <lineage>
        <taxon>Eukaryota</taxon>
        <taxon>Metazoa</taxon>
        <taxon>Spiralia</taxon>
        <taxon>Lophotrochozoa</taxon>
        <taxon>Mollusca</taxon>
        <taxon>Gastropoda</taxon>
        <taxon>Heterobranchia</taxon>
        <taxon>Euthyneura</taxon>
        <taxon>Panpulmonata</taxon>
        <taxon>Hygrophila</taxon>
        <taxon>Lymnaeoidea</taxon>
        <taxon>Planorbidae</taxon>
        <taxon>Biomphalaria</taxon>
    </lineage>
</organism>
<sequence length="446" mass="51931">MDAIGARYQVTKQPNINLEHIKDIDLLLIGRRGHGKTATINTIIGNNIFESLSKTTYETKKDVFHLAKYQNYAIKLMETSGVMETLGKKDSIEAAKFYMDKMRDAVNLNPKGYHAFLLVFKFGTKFTKRECDSVSVFKQIFGDCFVRNYCILIITFGDNFRTESKLKGISFKQWKSEQDGYFKELRLECQDRVVLFDNSNQRDTIIHNKQMTKLLNFVEHLQNDSNRYTSNNFLKAKPSRDQLLSSIRINKIYQGLEEVRLILELYYSLPYYSVHHRSQTFQEVCDTCNRLNGLFTESESQFFIVQSFINLVIDIKISSLKFSNKLVKIRQKMSRNKELLKQESQRLIEVLHAFIAANEGITDFKADEDTKEADIEVLQDKVKSEFDPNSNSVMHRLIADDNELQKQLQAINTDLRLEIQRYWNSHKLIKDKCDTIMTTSSACQIL</sequence>
<keyword evidence="3" id="KW-0342">GTP-binding</keyword>
<accession>A0AAD8B0K7</accession>
<dbReference type="InterPro" id="IPR006703">
    <property type="entry name" value="G_AIG1"/>
</dbReference>
<evidence type="ECO:0000256" key="1">
    <source>
        <dbReference type="ARBA" id="ARBA00008535"/>
    </source>
</evidence>
<dbReference type="GO" id="GO:0005525">
    <property type="term" value="F:GTP binding"/>
    <property type="evidence" value="ECO:0007669"/>
    <property type="project" value="UniProtKB-KW"/>
</dbReference>
<dbReference type="AlphaFoldDB" id="A0AAD8B0K7"/>
<dbReference type="SUPFAM" id="SSF52540">
    <property type="entry name" value="P-loop containing nucleoside triphosphate hydrolases"/>
    <property type="match status" value="1"/>
</dbReference>
<dbReference type="EMBL" id="JASAOG010000175">
    <property type="protein sequence ID" value="KAK0045811.1"/>
    <property type="molecule type" value="Genomic_DNA"/>
</dbReference>
<evidence type="ECO:0000313" key="5">
    <source>
        <dbReference type="EMBL" id="KAK0045811.1"/>
    </source>
</evidence>
<dbReference type="Pfam" id="PF04548">
    <property type="entry name" value="AIG1"/>
    <property type="match status" value="1"/>
</dbReference>
<evidence type="ECO:0000256" key="2">
    <source>
        <dbReference type="ARBA" id="ARBA00022741"/>
    </source>
</evidence>
<reference evidence="5" key="1">
    <citation type="journal article" date="2023" name="PLoS Negl. Trop. Dis.">
        <title>A genome sequence for Biomphalaria pfeifferi, the major vector snail for the human-infecting parasite Schistosoma mansoni.</title>
        <authorList>
            <person name="Bu L."/>
            <person name="Lu L."/>
            <person name="Laidemitt M.R."/>
            <person name="Zhang S.M."/>
            <person name="Mutuku M."/>
            <person name="Mkoji G."/>
            <person name="Steinauer M."/>
            <person name="Loker E.S."/>
        </authorList>
    </citation>
    <scope>NUCLEOTIDE SEQUENCE</scope>
    <source>
        <strain evidence="5">KasaAsao</strain>
    </source>
</reference>
<proteinExistence type="inferred from homology"/>
<keyword evidence="2" id="KW-0547">Nucleotide-binding</keyword>
<dbReference type="PANTHER" id="PTHR10903">
    <property type="entry name" value="GTPASE, IMAP FAMILY MEMBER-RELATED"/>
    <property type="match status" value="1"/>
</dbReference>
<comment type="caution">
    <text evidence="5">The sequence shown here is derived from an EMBL/GenBank/DDBJ whole genome shotgun (WGS) entry which is preliminary data.</text>
</comment>
<dbReference type="Proteomes" id="UP001233172">
    <property type="component" value="Unassembled WGS sequence"/>
</dbReference>
<dbReference type="InterPro" id="IPR045058">
    <property type="entry name" value="GIMA/IAN/Toc"/>
</dbReference>
<gene>
    <name evidence="5" type="ORF">Bpfe_024810</name>
</gene>
<name>A0AAD8B0K7_BIOPF</name>
<comment type="similarity">
    <text evidence="1">Belongs to the TRAFAC class TrmE-Era-EngA-EngB-Septin-like GTPase superfamily. AIG1/Toc34/Toc159-like paraseptin GTPase family. IAN subfamily.</text>
</comment>
<keyword evidence="6" id="KW-1185">Reference proteome</keyword>
<dbReference type="Gene3D" id="3.40.50.300">
    <property type="entry name" value="P-loop containing nucleotide triphosphate hydrolases"/>
    <property type="match status" value="1"/>
</dbReference>